<feature type="transmembrane region" description="Helical" evidence="1">
    <location>
        <begin position="69"/>
        <end position="90"/>
    </location>
</feature>
<keyword evidence="1" id="KW-1133">Transmembrane helix</keyword>
<dbReference type="EMBL" id="PVTJ01000012">
    <property type="protein sequence ID" value="PRY55739.1"/>
    <property type="molecule type" value="Genomic_DNA"/>
</dbReference>
<reference evidence="2 3" key="1">
    <citation type="submission" date="2018-03" db="EMBL/GenBank/DDBJ databases">
        <title>Genomic Encyclopedia of Type Strains, Phase III (KMG-III): the genomes of soil and plant-associated and newly described type strains.</title>
        <authorList>
            <person name="Whitman W."/>
        </authorList>
    </citation>
    <scope>NUCLEOTIDE SEQUENCE [LARGE SCALE GENOMIC DNA]</scope>
    <source>
        <strain evidence="2 3">CGMCC 4.7067</strain>
    </source>
</reference>
<organism evidence="2 3">
    <name type="scientific">Glycomyces artemisiae</name>
    <dbReference type="NCBI Taxonomy" id="1076443"/>
    <lineage>
        <taxon>Bacteria</taxon>
        <taxon>Bacillati</taxon>
        <taxon>Actinomycetota</taxon>
        <taxon>Actinomycetes</taxon>
        <taxon>Glycomycetales</taxon>
        <taxon>Glycomycetaceae</taxon>
        <taxon>Glycomyces</taxon>
    </lineage>
</organism>
<dbReference type="Pfam" id="PF20226">
    <property type="entry name" value="DUF6585"/>
    <property type="match status" value="1"/>
</dbReference>
<accession>A0A2T0UCU1</accession>
<evidence type="ECO:0000256" key="1">
    <source>
        <dbReference type="SAM" id="Phobius"/>
    </source>
</evidence>
<keyword evidence="1" id="KW-0812">Transmembrane</keyword>
<sequence>MPGAHTVPGMNLNPLSPELHQLAEQTGLGVHRAEYRPRPAPFAVPLAVALTIYALVIACLAGSNMLENSFGVIMLVVFTVFIGLGVLNLLHMKRKSGASDELHLFDHGLIVKGPKTLVSLHHWDDATVYQRLFHYPQTGLTTYNYLLVAPDGAAISIGDPKGATTSAVTNLPNLDHFTLGASFDRPDQWGPAIQEAVTRTQIPAVLARIADNETVAFGPLTLNRDTLTVDGTAIPLTGLQEAAVKDGTAVFKSYNRFFKTREPVYAIPNFFVFKAALQTQTGRSWS</sequence>
<evidence type="ECO:0000313" key="3">
    <source>
        <dbReference type="Proteomes" id="UP000238176"/>
    </source>
</evidence>
<keyword evidence="1" id="KW-0472">Membrane</keyword>
<proteinExistence type="predicted"/>
<comment type="caution">
    <text evidence="2">The sequence shown here is derived from an EMBL/GenBank/DDBJ whole genome shotgun (WGS) entry which is preliminary data.</text>
</comment>
<dbReference type="AlphaFoldDB" id="A0A2T0UCU1"/>
<evidence type="ECO:0000313" key="2">
    <source>
        <dbReference type="EMBL" id="PRY55739.1"/>
    </source>
</evidence>
<feature type="transmembrane region" description="Helical" evidence="1">
    <location>
        <begin position="42"/>
        <end position="63"/>
    </location>
</feature>
<gene>
    <name evidence="2" type="ORF">B0I28_11252</name>
</gene>
<dbReference type="InterPro" id="IPR046492">
    <property type="entry name" value="DUF6585"/>
</dbReference>
<keyword evidence="3" id="KW-1185">Reference proteome</keyword>
<name>A0A2T0UCU1_9ACTN</name>
<protein>
    <submittedName>
        <fullName evidence="2">Uncharacterized protein</fullName>
    </submittedName>
</protein>
<dbReference type="Proteomes" id="UP000238176">
    <property type="component" value="Unassembled WGS sequence"/>
</dbReference>